<dbReference type="Proteomes" id="UP000091857">
    <property type="component" value="Chromosome 4"/>
</dbReference>
<gene>
    <name evidence="1" type="ORF">MANES_04G005501v8</name>
</gene>
<comment type="caution">
    <text evidence="1">The sequence shown here is derived from an EMBL/GenBank/DDBJ whole genome shotgun (WGS) entry which is preliminary data.</text>
</comment>
<dbReference type="EMBL" id="CM004390">
    <property type="protein sequence ID" value="KAG8655122.1"/>
    <property type="molecule type" value="Genomic_DNA"/>
</dbReference>
<proteinExistence type="predicted"/>
<sequence>MELGSILQFLENKTILLTGVTGFLAKTFVEKILRVQPNVKKLYLLLRAADATSASYRFHNEVIYIRSSKCLILYLLDSLVPSYKICEFKTIYIYIYIYIYDRNEVILMDDNLS</sequence>
<evidence type="ECO:0000313" key="1">
    <source>
        <dbReference type="EMBL" id="KAG8655122.1"/>
    </source>
</evidence>
<organism evidence="1 2">
    <name type="scientific">Manihot esculenta</name>
    <name type="common">Cassava</name>
    <name type="synonym">Jatropha manihot</name>
    <dbReference type="NCBI Taxonomy" id="3983"/>
    <lineage>
        <taxon>Eukaryota</taxon>
        <taxon>Viridiplantae</taxon>
        <taxon>Streptophyta</taxon>
        <taxon>Embryophyta</taxon>
        <taxon>Tracheophyta</taxon>
        <taxon>Spermatophyta</taxon>
        <taxon>Magnoliopsida</taxon>
        <taxon>eudicotyledons</taxon>
        <taxon>Gunneridae</taxon>
        <taxon>Pentapetalae</taxon>
        <taxon>rosids</taxon>
        <taxon>fabids</taxon>
        <taxon>Malpighiales</taxon>
        <taxon>Euphorbiaceae</taxon>
        <taxon>Crotonoideae</taxon>
        <taxon>Manihoteae</taxon>
        <taxon>Manihot</taxon>
    </lineage>
</organism>
<reference evidence="2" key="1">
    <citation type="journal article" date="2016" name="Nat. Biotechnol.">
        <title>Sequencing wild and cultivated cassava and related species reveals extensive interspecific hybridization and genetic diversity.</title>
        <authorList>
            <person name="Bredeson J.V."/>
            <person name="Lyons J.B."/>
            <person name="Prochnik S.E."/>
            <person name="Wu G.A."/>
            <person name="Ha C.M."/>
            <person name="Edsinger-Gonzales E."/>
            <person name="Grimwood J."/>
            <person name="Schmutz J."/>
            <person name="Rabbi I.Y."/>
            <person name="Egesi C."/>
            <person name="Nauluvula P."/>
            <person name="Lebot V."/>
            <person name="Ndunguru J."/>
            <person name="Mkamilo G."/>
            <person name="Bart R.S."/>
            <person name="Setter T.L."/>
            <person name="Gleadow R.M."/>
            <person name="Kulakow P."/>
            <person name="Ferguson M.E."/>
            <person name="Rounsley S."/>
            <person name="Rokhsar D.S."/>
        </authorList>
    </citation>
    <scope>NUCLEOTIDE SEQUENCE [LARGE SCALE GENOMIC DNA]</scope>
    <source>
        <strain evidence="2">cv. AM560-2</strain>
    </source>
</reference>
<keyword evidence="2" id="KW-1185">Reference proteome</keyword>
<name>A0ACB7HRI3_MANES</name>
<evidence type="ECO:0000313" key="2">
    <source>
        <dbReference type="Proteomes" id="UP000091857"/>
    </source>
</evidence>
<protein>
    <submittedName>
        <fullName evidence="1">Uncharacterized protein</fullName>
    </submittedName>
</protein>
<accession>A0ACB7HRI3</accession>